<dbReference type="EMBL" id="NHYE01005539">
    <property type="protein sequence ID" value="PPQ70494.1"/>
    <property type="molecule type" value="Genomic_DNA"/>
</dbReference>
<gene>
    <name evidence="2" type="ORF">CVT26_014001</name>
</gene>
<dbReference type="GO" id="GO:0006396">
    <property type="term" value="P:RNA processing"/>
    <property type="evidence" value="ECO:0007669"/>
    <property type="project" value="InterPro"/>
</dbReference>
<dbReference type="AlphaFoldDB" id="A0A409VW48"/>
<keyword evidence="3" id="KW-1185">Reference proteome</keyword>
<dbReference type="GO" id="GO:0004525">
    <property type="term" value="F:ribonuclease III activity"/>
    <property type="evidence" value="ECO:0007669"/>
    <property type="project" value="InterPro"/>
</dbReference>
<dbReference type="STRING" id="231916.A0A409VW48"/>
<sequence>MTSLFPFTQPQRHFMQKAAVALIESPRFVFKLPALSERSWTLVNHPSDERERLEFLGDALIGSCVSEELFRCRPDEGPHFYSHARSVLTANSTFAHLMHKVGLFRRGNLVKPAGDAYETILAAYHAEKGPDALKAYVRTYFVPLISCVSKAFDRYRKARFRTRKVLSVGLDSQRRRVDHARSRFLAKAKKREVFHIFCWMIVLIAPLEPTKHSKTAYRNRPVLGLSALGVPKAPPVVIDLTADDEDTASCHLITRLKEAPKASTSAAISHSQAMDIDNAVHLTASQRREQAGTAVGQPNVGMEGVASVLCASNAHTTPLLSSTRGSYSNVAEASSVSVPRAVQRDVSKSKPHPGRALVLGSVDNPILID</sequence>
<dbReference type="CDD" id="cd00593">
    <property type="entry name" value="RIBOc"/>
    <property type="match status" value="1"/>
</dbReference>
<protein>
    <recommendedName>
        <fullName evidence="1">RNase III domain-containing protein</fullName>
    </recommendedName>
</protein>
<dbReference type="InParanoid" id="A0A409VW48"/>
<comment type="caution">
    <text evidence="2">The sequence shown here is derived from an EMBL/GenBank/DDBJ whole genome shotgun (WGS) entry which is preliminary data.</text>
</comment>
<dbReference type="InterPro" id="IPR000999">
    <property type="entry name" value="RNase_III_dom"/>
</dbReference>
<dbReference type="SUPFAM" id="SSF69065">
    <property type="entry name" value="RNase III domain-like"/>
    <property type="match status" value="1"/>
</dbReference>
<reference evidence="2 3" key="1">
    <citation type="journal article" date="2018" name="Evol. Lett.">
        <title>Horizontal gene cluster transfer increased hallucinogenic mushroom diversity.</title>
        <authorList>
            <person name="Reynolds H.T."/>
            <person name="Vijayakumar V."/>
            <person name="Gluck-Thaler E."/>
            <person name="Korotkin H.B."/>
            <person name="Matheny P.B."/>
            <person name="Slot J.C."/>
        </authorList>
    </citation>
    <scope>NUCLEOTIDE SEQUENCE [LARGE SCALE GENOMIC DNA]</scope>
    <source>
        <strain evidence="2 3">SRW20</strain>
    </source>
</reference>
<dbReference type="PROSITE" id="PS50142">
    <property type="entry name" value="RNASE_3_2"/>
    <property type="match status" value="1"/>
</dbReference>
<dbReference type="OrthoDB" id="416741at2759"/>
<dbReference type="PROSITE" id="PS00517">
    <property type="entry name" value="RNASE_3_1"/>
    <property type="match status" value="1"/>
</dbReference>
<dbReference type="InterPro" id="IPR036389">
    <property type="entry name" value="RNase_III_sf"/>
</dbReference>
<dbReference type="Proteomes" id="UP000284706">
    <property type="component" value="Unassembled WGS sequence"/>
</dbReference>
<feature type="domain" description="RNase III" evidence="1">
    <location>
        <begin position="34"/>
        <end position="129"/>
    </location>
</feature>
<evidence type="ECO:0000313" key="3">
    <source>
        <dbReference type="Proteomes" id="UP000284706"/>
    </source>
</evidence>
<proteinExistence type="predicted"/>
<accession>A0A409VW48</accession>
<evidence type="ECO:0000313" key="2">
    <source>
        <dbReference type="EMBL" id="PPQ70494.1"/>
    </source>
</evidence>
<evidence type="ECO:0000259" key="1">
    <source>
        <dbReference type="PROSITE" id="PS50142"/>
    </source>
</evidence>
<dbReference type="Pfam" id="PF00636">
    <property type="entry name" value="Ribonuclease_3"/>
    <property type="match status" value="1"/>
</dbReference>
<name>A0A409VW48_9AGAR</name>
<organism evidence="2 3">
    <name type="scientific">Gymnopilus dilepis</name>
    <dbReference type="NCBI Taxonomy" id="231916"/>
    <lineage>
        <taxon>Eukaryota</taxon>
        <taxon>Fungi</taxon>
        <taxon>Dikarya</taxon>
        <taxon>Basidiomycota</taxon>
        <taxon>Agaricomycotina</taxon>
        <taxon>Agaricomycetes</taxon>
        <taxon>Agaricomycetidae</taxon>
        <taxon>Agaricales</taxon>
        <taxon>Agaricineae</taxon>
        <taxon>Hymenogastraceae</taxon>
        <taxon>Gymnopilus</taxon>
    </lineage>
</organism>
<dbReference type="Gene3D" id="1.10.1520.10">
    <property type="entry name" value="Ribonuclease III domain"/>
    <property type="match status" value="1"/>
</dbReference>